<feature type="domain" description="SH3b" evidence="1">
    <location>
        <begin position="174"/>
        <end position="245"/>
    </location>
</feature>
<dbReference type="SMART" id="SM00287">
    <property type="entry name" value="SH3b"/>
    <property type="match status" value="4"/>
</dbReference>
<dbReference type="PROSITE" id="PS51781">
    <property type="entry name" value="SH3B"/>
    <property type="match status" value="1"/>
</dbReference>
<evidence type="ECO:0000313" key="2">
    <source>
        <dbReference type="EMBL" id="WEK12558.1"/>
    </source>
</evidence>
<sequence length="312" mass="32986">MPPRRTSRSLVAIAAAAVFALTVGLVGVSPALSATAAPIEEPITPAVARIVTVDTTVRAEPSHSAAAVETLAAGDEVSVSAQVPAWRKISVDGVEGWVPYSVTQVVPTEFEGGRGFPRELTADVTLRAQPGEKAVAVATVLKHSYVKAYATAGTWRKIETANGTGWVMSSKIIKPTYTSYAATKDLNVRASASGSTEIVLTLKKGQKVVVLGTRDGWSSVRAGSYGAPAATYSGWTTTKYLVPTNIRVTETALNLRTKAWTGSVVTVIPKGAKVTLTGSSVSNWSRSPKTWREVRYGSYRGWVAAAYLALPY</sequence>
<accession>A0AAJ6B1S9</accession>
<dbReference type="Pfam" id="PF08239">
    <property type="entry name" value="SH3_3"/>
    <property type="match status" value="3"/>
</dbReference>
<evidence type="ECO:0000259" key="1">
    <source>
        <dbReference type="PROSITE" id="PS51781"/>
    </source>
</evidence>
<dbReference type="Gene3D" id="2.30.30.40">
    <property type="entry name" value="SH3 Domains"/>
    <property type="match status" value="4"/>
</dbReference>
<evidence type="ECO:0000313" key="3">
    <source>
        <dbReference type="Proteomes" id="UP001213972"/>
    </source>
</evidence>
<dbReference type="InterPro" id="IPR052354">
    <property type="entry name" value="Cell_Wall_Dynamics_Protein"/>
</dbReference>
<name>A0AAJ6B1S9_9MICO</name>
<dbReference type="AlphaFoldDB" id="A0AAJ6B1S9"/>
<dbReference type="InterPro" id="IPR003646">
    <property type="entry name" value="SH3-like_bac-type"/>
</dbReference>
<gene>
    <name evidence="2" type="ORF">P0Y48_08720</name>
</gene>
<protein>
    <submittedName>
        <fullName evidence="2">SH3 domain-containing protein</fullName>
    </submittedName>
</protein>
<dbReference type="PANTHER" id="PTHR34408">
    <property type="entry name" value="FAMILY PROTEIN, PUTATIVE-RELATED"/>
    <property type="match status" value="1"/>
</dbReference>
<dbReference type="Proteomes" id="UP001213972">
    <property type="component" value="Chromosome"/>
</dbReference>
<dbReference type="EMBL" id="CP119321">
    <property type="protein sequence ID" value="WEK12558.1"/>
    <property type="molecule type" value="Genomic_DNA"/>
</dbReference>
<proteinExistence type="predicted"/>
<reference evidence="2" key="1">
    <citation type="submission" date="2023-03" db="EMBL/GenBank/DDBJ databases">
        <title>Andean soil-derived lignocellulolytic bacterial consortium as a source of novel taxa and putative plastic-active enzymes.</title>
        <authorList>
            <person name="Diaz-Garcia L."/>
            <person name="Chuvochina M."/>
            <person name="Feuerriegel G."/>
            <person name="Bunk B."/>
            <person name="Sproer C."/>
            <person name="Streit W.R."/>
            <person name="Rodriguez L.M."/>
            <person name="Overmann J."/>
            <person name="Jimenez D.J."/>
        </authorList>
    </citation>
    <scope>NUCLEOTIDE SEQUENCE</scope>
    <source>
        <strain evidence="2">MAG 4610</strain>
    </source>
</reference>
<dbReference type="PANTHER" id="PTHR34408:SF1">
    <property type="entry name" value="GLYCOSYL HYDROLASE FAMILY 19 DOMAIN-CONTAINING PROTEIN HI_1415"/>
    <property type="match status" value="1"/>
</dbReference>
<organism evidence="2 3">
    <name type="scientific">Candidatus Microbacterium phytovorans</name>
    <dbReference type="NCBI Taxonomy" id="3121374"/>
    <lineage>
        <taxon>Bacteria</taxon>
        <taxon>Bacillati</taxon>
        <taxon>Actinomycetota</taxon>
        <taxon>Actinomycetes</taxon>
        <taxon>Micrococcales</taxon>
        <taxon>Microbacteriaceae</taxon>
        <taxon>Microbacterium</taxon>
    </lineage>
</organism>